<dbReference type="Gene3D" id="1.10.510.10">
    <property type="entry name" value="Transferase(Phosphotransferase) domain 1"/>
    <property type="match status" value="1"/>
</dbReference>
<sequence length="480" mass="55088">MHLNNAIITPALTSKPFLPLDALEELITADNVKAELTTRWYQKLFPVRPSEIVKNAKKTFTILTLIGVSDKIWELLAEGMSDEHLPLSRHSEDPFSNVLLSADRKKRFQSFQKWNDARVNDFVTKQWVVQAPVLDVAGKHYTLNEHCAIPIVNSEEIEGGQYSIVHRGEVHPAHQNGFMTENGNLRVAIKEFKRRDSTDFDREKGNLENIYNIRHQHLIRYHATYQWSNRYCVIFPWADGGNLSKFWKQNDQKEKTTQFTTWSLQQMHGLAAALEALHIKNCRHGDLKPDNILYFNQLEENLVIADVGISRFHKEVTMLRKEGTKTQATTPSYQGPEVFGAPDAPRPRRYDIWSLGCILLEFLVWYLHNLQTVEDFHESRATGESSFFYKHMADGSFKIHPKVVDKISALQADTRCQENAFGDLLALIKDHMLQIKVEQRHNADQVVAKLAQILEKSEVDPSYLPTVSEVSLSELADSQL</sequence>
<keyword evidence="2" id="KW-0418">Kinase</keyword>
<dbReference type="PANTHER" id="PTHR24359">
    <property type="entry name" value="SERINE/THREONINE-PROTEIN KINASE SBK1"/>
    <property type="match status" value="1"/>
</dbReference>
<dbReference type="SUPFAM" id="SSF56112">
    <property type="entry name" value="Protein kinase-like (PK-like)"/>
    <property type="match status" value="1"/>
</dbReference>
<accession>A0A2T2P825</accession>
<dbReference type="AlphaFoldDB" id="A0A2T2P825"/>
<dbReference type="CDD" id="cd00180">
    <property type="entry name" value="PKc"/>
    <property type="match status" value="1"/>
</dbReference>
<keyword evidence="2" id="KW-0808">Transferase</keyword>
<dbReference type="PROSITE" id="PS50011">
    <property type="entry name" value="PROTEIN_KINASE_DOM"/>
    <property type="match status" value="1"/>
</dbReference>
<dbReference type="PANTHER" id="PTHR24359:SF1">
    <property type="entry name" value="INHIBITOR OF NUCLEAR FACTOR KAPPA-B KINASE EPSILON SUBUNIT HOMOLOG 1-RELATED"/>
    <property type="match status" value="1"/>
</dbReference>
<reference evidence="2 3" key="1">
    <citation type="journal article" date="2018" name="Front. Microbiol.">
        <title>Genome-Wide Analysis of Corynespora cassiicola Leaf Fall Disease Putative Effectors.</title>
        <authorList>
            <person name="Lopez D."/>
            <person name="Ribeiro S."/>
            <person name="Label P."/>
            <person name="Fumanal B."/>
            <person name="Venisse J.S."/>
            <person name="Kohler A."/>
            <person name="de Oliveira R.R."/>
            <person name="Labutti K."/>
            <person name="Lipzen A."/>
            <person name="Lail K."/>
            <person name="Bauer D."/>
            <person name="Ohm R.A."/>
            <person name="Barry K.W."/>
            <person name="Spatafora J."/>
            <person name="Grigoriev I.V."/>
            <person name="Martin F.M."/>
            <person name="Pujade-Renaud V."/>
        </authorList>
    </citation>
    <scope>NUCLEOTIDE SEQUENCE [LARGE SCALE GENOMIC DNA]</scope>
    <source>
        <strain evidence="2 3">Philippines</strain>
    </source>
</reference>
<dbReference type="Pfam" id="PF00069">
    <property type="entry name" value="Pkinase"/>
    <property type="match status" value="1"/>
</dbReference>
<feature type="domain" description="Protein kinase" evidence="1">
    <location>
        <begin position="151"/>
        <end position="454"/>
    </location>
</feature>
<dbReference type="InterPro" id="IPR000719">
    <property type="entry name" value="Prot_kinase_dom"/>
</dbReference>
<name>A0A2T2P825_CORCC</name>
<organism evidence="2 3">
    <name type="scientific">Corynespora cassiicola Philippines</name>
    <dbReference type="NCBI Taxonomy" id="1448308"/>
    <lineage>
        <taxon>Eukaryota</taxon>
        <taxon>Fungi</taxon>
        <taxon>Dikarya</taxon>
        <taxon>Ascomycota</taxon>
        <taxon>Pezizomycotina</taxon>
        <taxon>Dothideomycetes</taxon>
        <taxon>Pleosporomycetidae</taxon>
        <taxon>Pleosporales</taxon>
        <taxon>Corynesporascaceae</taxon>
        <taxon>Corynespora</taxon>
    </lineage>
</organism>
<dbReference type="PROSITE" id="PS00108">
    <property type="entry name" value="PROTEIN_KINASE_ST"/>
    <property type="match status" value="1"/>
</dbReference>
<evidence type="ECO:0000313" key="3">
    <source>
        <dbReference type="Proteomes" id="UP000240883"/>
    </source>
</evidence>
<keyword evidence="3" id="KW-1185">Reference proteome</keyword>
<dbReference type="GO" id="GO:0004674">
    <property type="term" value="F:protein serine/threonine kinase activity"/>
    <property type="evidence" value="ECO:0007669"/>
    <property type="project" value="TreeGrafter"/>
</dbReference>
<dbReference type="GO" id="GO:0005524">
    <property type="term" value="F:ATP binding"/>
    <property type="evidence" value="ECO:0007669"/>
    <property type="project" value="InterPro"/>
</dbReference>
<dbReference type="OrthoDB" id="4062651at2759"/>
<evidence type="ECO:0000259" key="1">
    <source>
        <dbReference type="PROSITE" id="PS50011"/>
    </source>
</evidence>
<dbReference type="Proteomes" id="UP000240883">
    <property type="component" value="Unassembled WGS sequence"/>
</dbReference>
<protein>
    <submittedName>
        <fullName evidence="2">Kinase-like protein</fullName>
    </submittedName>
</protein>
<gene>
    <name evidence="2" type="ORF">BS50DRAFT_481878</name>
</gene>
<dbReference type="SMART" id="SM00220">
    <property type="entry name" value="S_TKc"/>
    <property type="match status" value="1"/>
</dbReference>
<dbReference type="Gene3D" id="3.30.200.20">
    <property type="entry name" value="Phosphorylase Kinase, domain 1"/>
    <property type="match status" value="1"/>
</dbReference>
<proteinExistence type="predicted"/>
<dbReference type="InterPro" id="IPR008271">
    <property type="entry name" value="Ser/Thr_kinase_AS"/>
</dbReference>
<dbReference type="STRING" id="1448308.A0A2T2P825"/>
<dbReference type="EMBL" id="KZ678129">
    <property type="protein sequence ID" value="PSN73726.1"/>
    <property type="molecule type" value="Genomic_DNA"/>
</dbReference>
<evidence type="ECO:0000313" key="2">
    <source>
        <dbReference type="EMBL" id="PSN73726.1"/>
    </source>
</evidence>
<dbReference type="InterPro" id="IPR011009">
    <property type="entry name" value="Kinase-like_dom_sf"/>
</dbReference>